<organism evidence="2 3">
    <name type="scientific">Cryobacterium psychrotolerans</name>
    <dbReference type="NCBI Taxonomy" id="386301"/>
    <lineage>
        <taxon>Bacteria</taxon>
        <taxon>Bacillati</taxon>
        <taxon>Actinomycetota</taxon>
        <taxon>Actinomycetes</taxon>
        <taxon>Micrococcales</taxon>
        <taxon>Microbacteriaceae</taxon>
        <taxon>Cryobacterium</taxon>
    </lineage>
</organism>
<dbReference type="InterPro" id="IPR024775">
    <property type="entry name" value="DinB-like"/>
</dbReference>
<dbReference type="STRING" id="386301.SAMN05216282_10151"/>
<dbReference type="OrthoDB" id="2363925at2"/>
<dbReference type="AlphaFoldDB" id="A0A1G8X3G7"/>
<proteinExistence type="predicted"/>
<keyword evidence="3" id="KW-1185">Reference proteome</keyword>
<feature type="domain" description="DinB-like" evidence="1">
    <location>
        <begin position="11"/>
        <end position="158"/>
    </location>
</feature>
<dbReference type="NCBIfam" id="NF047843">
    <property type="entry name" value="MST_Rv0443"/>
    <property type="match status" value="1"/>
</dbReference>
<accession>A0A1G8X3G7</accession>
<sequence>MLSSDLLIDAFDRVSGVVHAVLQDAGPGVLGYRPDPEANTIAWLVWHLARIQDAQIAPLIGEEQVWTADGWSVRFALPFGPSATGYGHTADEVAAVRSSAELLGGYFDAVHARTIAYLPTLAEADFARVVDRGWNPPVTVAVRLVSIIADDLEHAGQAAYVRGLAMRADL</sequence>
<dbReference type="EMBL" id="FNFU01000001">
    <property type="protein sequence ID" value="SDJ84310.1"/>
    <property type="molecule type" value="Genomic_DNA"/>
</dbReference>
<evidence type="ECO:0000313" key="2">
    <source>
        <dbReference type="EMBL" id="SDJ84310.1"/>
    </source>
</evidence>
<evidence type="ECO:0000313" key="3">
    <source>
        <dbReference type="Proteomes" id="UP000198701"/>
    </source>
</evidence>
<protein>
    <recommendedName>
        <fullName evidence="1">DinB-like domain-containing protein</fullName>
    </recommendedName>
</protein>
<dbReference type="Gene3D" id="1.20.120.450">
    <property type="entry name" value="dinb family like domain"/>
    <property type="match status" value="1"/>
</dbReference>
<reference evidence="2 3" key="1">
    <citation type="submission" date="2016-10" db="EMBL/GenBank/DDBJ databases">
        <authorList>
            <person name="de Groot N.N."/>
        </authorList>
    </citation>
    <scope>NUCLEOTIDE SEQUENCE [LARGE SCALE GENOMIC DNA]</scope>
    <source>
        <strain evidence="2 3">CGMCC 1.5382</strain>
    </source>
</reference>
<name>A0A1G8X3G7_9MICO</name>
<dbReference type="Proteomes" id="UP000198701">
    <property type="component" value="Unassembled WGS sequence"/>
</dbReference>
<gene>
    <name evidence="2" type="ORF">SAMN05216282_10151</name>
</gene>
<dbReference type="RefSeq" id="WP_135109469.1">
    <property type="nucleotide sequence ID" value="NZ_FNFU01000001.1"/>
</dbReference>
<dbReference type="InterPro" id="IPR034660">
    <property type="entry name" value="DinB/YfiT-like"/>
</dbReference>
<evidence type="ECO:0000259" key="1">
    <source>
        <dbReference type="Pfam" id="PF12867"/>
    </source>
</evidence>
<dbReference type="SUPFAM" id="SSF109854">
    <property type="entry name" value="DinB/YfiT-like putative metalloenzymes"/>
    <property type="match status" value="1"/>
</dbReference>
<dbReference type="Pfam" id="PF12867">
    <property type="entry name" value="DinB_2"/>
    <property type="match status" value="1"/>
</dbReference>